<accession>A0A154QI74</accession>
<dbReference type="Proteomes" id="UP000076131">
    <property type="component" value="Unassembled WGS sequence"/>
</dbReference>
<keyword evidence="2" id="KW-1185">Reference proteome</keyword>
<reference evidence="1 2" key="1">
    <citation type="journal article" date="2016" name="MBio">
        <title>Lateral Gene Transfer in a Heavy Metal-Contaminated-Groundwater Microbial Community.</title>
        <authorList>
            <person name="Hemme C.L."/>
            <person name="Green S.J."/>
            <person name="Rishishwar L."/>
            <person name="Prakash O."/>
            <person name="Pettenato A."/>
            <person name="Chakraborty R."/>
            <person name="Deutschbauer A.M."/>
            <person name="Van Nostrand J.D."/>
            <person name="Wu L."/>
            <person name="He Z."/>
            <person name="Jordan I.K."/>
            <person name="Hazen T.C."/>
            <person name="Arkin A.P."/>
            <person name="Kostka J.E."/>
            <person name="Zhou J."/>
        </authorList>
    </citation>
    <scope>NUCLEOTIDE SEQUENCE [LARGE SCALE GENOMIC DNA]</scope>
    <source>
        <strain evidence="1 2">FW104-T7</strain>
    </source>
</reference>
<proteinExistence type="predicted"/>
<name>A0A154QI74_9GAMM</name>
<sequence length="107" mass="10685">MPGFVIHVGASVLCSHGGQAQATAPNPRVAVSGQPSVTMPAPWLVAGCVLPPPPGANGPCVSAQFVTAATRVTSNGQPLLLFDSQAICAPTGTPLLIVASQTRVTAM</sequence>
<evidence type="ECO:0008006" key="3">
    <source>
        <dbReference type="Google" id="ProtNLM"/>
    </source>
</evidence>
<comment type="caution">
    <text evidence="1">The sequence shown here is derived from an EMBL/GenBank/DDBJ whole genome shotgun (WGS) entry which is preliminary data.</text>
</comment>
<gene>
    <name evidence="1" type="ORF">RHOFW104T7_13875</name>
</gene>
<evidence type="ECO:0000313" key="1">
    <source>
        <dbReference type="EMBL" id="KZC23404.1"/>
    </source>
</evidence>
<dbReference type="STRING" id="416169.RHOFW104T7_13875"/>
<dbReference type="eggNOG" id="ENOG5032RYY">
    <property type="taxonomic scope" value="Bacteria"/>
</dbReference>
<evidence type="ECO:0000313" key="2">
    <source>
        <dbReference type="Proteomes" id="UP000076131"/>
    </source>
</evidence>
<organism evidence="1 2">
    <name type="scientific">Rhodanobacter thiooxydans</name>
    <dbReference type="NCBI Taxonomy" id="416169"/>
    <lineage>
        <taxon>Bacteria</taxon>
        <taxon>Pseudomonadati</taxon>
        <taxon>Pseudomonadota</taxon>
        <taxon>Gammaproteobacteria</taxon>
        <taxon>Lysobacterales</taxon>
        <taxon>Rhodanobacteraceae</taxon>
        <taxon>Rhodanobacter</taxon>
    </lineage>
</organism>
<protein>
    <recommendedName>
        <fullName evidence="3">DUF4280 domain-containing protein</fullName>
    </recommendedName>
</protein>
<dbReference type="RefSeq" id="WP_008437960.1">
    <property type="nucleotide sequence ID" value="NZ_LVJS01000045.1"/>
</dbReference>
<dbReference type="EMBL" id="LVJS01000045">
    <property type="protein sequence ID" value="KZC23404.1"/>
    <property type="molecule type" value="Genomic_DNA"/>
</dbReference>
<dbReference type="AlphaFoldDB" id="A0A154QI74"/>